<dbReference type="PROSITE" id="PS51031">
    <property type="entry name" value="BESS"/>
    <property type="match status" value="1"/>
</dbReference>
<sequence>MSTDLKLINMVKEFPDLYDTRRPNYKDTVLKESIWTQIASNIGTPVQDVKTRWRSLRDRFTREKKAAILSNSPDYTGKPFKPWPLVEHMNFLWSFISHREGHGNLRSRKVPSTEYSAIKNESKGESQDENEDSMMYEWVVEDDQLAEDHSRLVETTLEEPSPSAEQSTSTRNISKQRANKYDSGDDQQPLEKRRRSESAEDEDMLFCKSIVHTLHRLNPKQKAYAKLQILKVLYEAEFGGDDDKQ</sequence>
<evidence type="ECO:0000313" key="5">
    <source>
        <dbReference type="EMBL" id="CAB3368574.1"/>
    </source>
</evidence>
<evidence type="ECO:0000259" key="3">
    <source>
        <dbReference type="PROSITE" id="PS51029"/>
    </source>
</evidence>
<dbReference type="InterPro" id="IPR039353">
    <property type="entry name" value="TF_Adf1"/>
</dbReference>
<comment type="subcellular location">
    <subcellularLocation>
        <location evidence="1">Nucleus</location>
    </subcellularLocation>
</comment>
<feature type="compositionally biased region" description="Polar residues" evidence="2">
    <location>
        <begin position="163"/>
        <end position="176"/>
    </location>
</feature>
<organism evidence="5 6">
    <name type="scientific">Cloeon dipterum</name>
    <dbReference type="NCBI Taxonomy" id="197152"/>
    <lineage>
        <taxon>Eukaryota</taxon>
        <taxon>Metazoa</taxon>
        <taxon>Ecdysozoa</taxon>
        <taxon>Arthropoda</taxon>
        <taxon>Hexapoda</taxon>
        <taxon>Insecta</taxon>
        <taxon>Pterygota</taxon>
        <taxon>Palaeoptera</taxon>
        <taxon>Ephemeroptera</taxon>
        <taxon>Pisciforma</taxon>
        <taxon>Baetidae</taxon>
        <taxon>Cloeon</taxon>
    </lineage>
</organism>
<dbReference type="InterPro" id="IPR006578">
    <property type="entry name" value="MADF-dom"/>
</dbReference>
<evidence type="ECO:0000256" key="2">
    <source>
        <dbReference type="SAM" id="MobiDB-lite"/>
    </source>
</evidence>
<name>A0A8S1CE56_9INSE</name>
<keyword evidence="1" id="KW-0539">Nucleus</keyword>
<evidence type="ECO:0000256" key="1">
    <source>
        <dbReference type="PROSITE-ProRule" id="PRU00371"/>
    </source>
</evidence>
<proteinExistence type="predicted"/>
<dbReference type="SMART" id="SM00595">
    <property type="entry name" value="MADF"/>
    <property type="match status" value="1"/>
</dbReference>
<dbReference type="EMBL" id="CADEPI010000038">
    <property type="protein sequence ID" value="CAB3368574.1"/>
    <property type="molecule type" value="Genomic_DNA"/>
</dbReference>
<dbReference type="PANTHER" id="PTHR12243:SF67">
    <property type="entry name" value="COREPRESSOR OF PANGOLIN, ISOFORM A-RELATED"/>
    <property type="match status" value="1"/>
</dbReference>
<feature type="domain" description="MADF" evidence="3">
    <location>
        <begin position="6"/>
        <end position="97"/>
    </location>
</feature>
<dbReference type="PANTHER" id="PTHR12243">
    <property type="entry name" value="MADF DOMAIN TRANSCRIPTION FACTOR"/>
    <property type="match status" value="1"/>
</dbReference>
<dbReference type="Proteomes" id="UP000494165">
    <property type="component" value="Unassembled WGS sequence"/>
</dbReference>
<gene>
    <name evidence="5" type="ORF">CLODIP_2_CD07220</name>
</gene>
<feature type="domain" description="BESS" evidence="4">
    <location>
        <begin position="200"/>
        <end position="239"/>
    </location>
</feature>
<protein>
    <recommendedName>
        <fullName evidence="7">MADF domain-containing protein</fullName>
    </recommendedName>
</protein>
<feature type="compositionally biased region" description="Basic and acidic residues" evidence="2">
    <location>
        <begin position="179"/>
        <end position="198"/>
    </location>
</feature>
<reference evidence="5 6" key="1">
    <citation type="submission" date="2020-04" db="EMBL/GenBank/DDBJ databases">
        <authorList>
            <person name="Alioto T."/>
            <person name="Alioto T."/>
            <person name="Gomez Garrido J."/>
        </authorList>
    </citation>
    <scope>NUCLEOTIDE SEQUENCE [LARGE SCALE GENOMIC DNA]</scope>
</reference>
<dbReference type="InterPro" id="IPR004210">
    <property type="entry name" value="BESS_motif"/>
</dbReference>
<evidence type="ECO:0000259" key="4">
    <source>
        <dbReference type="PROSITE" id="PS51031"/>
    </source>
</evidence>
<feature type="region of interest" description="Disordered" evidence="2">
    <location>
        <begin position="155"/>
        <end position="202"/>
    </location>
</feature>
<dbReference type="Pfam" id="PF10545">
    <property type="entry name" value="MADF_DNA_bdg"/>
    <property type="match status" value="1"/>
</dbReference>
<comment type="caution">
    <text evidence="5">The sequence shown here is derived from an EMBL/GenBank/DDBJ whole genome shotgun (WGS) entry which is preliminary data.</text>
</comment>
<keyword evidence="6" id="KW-1185">Reference proteome</keyword>
<evidence type="ECO:0000313" key="6">
    <source>
        <dbReference type="Proteomes" id="UP000494165"/>
    </source>
</evidence>
<dbReference type="PROSITE" id="PS51029">
    <property type="entry name" value="MADF"/>
    <property type="match status" value="1"/>
</dbReference>
<dbReference type="OrthoDB" id="6147983at2759"/>
<dbReference type="Pfam" id="PF02944">
    <property type="entry name" value="BESS"/>
    <property type="match status" value="1"/>
</dbReference>
<dbReference type="GO" id="GO:0005634">
    <property type="term" value="C:nucleus"/>
    <property type="evidence" value="ECO:0007669"/>
    <property type="project" value="UniProtKB-SubCell"/>
</dbReference>
<evidence type="ECO:0008006" key="7">
    <source>
        <dbReference type="Google" id="ProtNLM"/>
    </source>
</evidence>
<dbReference type="GO" id="GO:0003677">
    <property type="term" value="F:DNA binding"/>
    <property type="evidence" value="ECO:0007669"/>
    <property type="project" value="InterPro"/>
</dbReference>
<accession>A0A8S1CE56</accession>
<dbReference type="AlphaFoldDB" id="A0A8S1CE56"/>